<sequence>MALCRDMLPPYRSSELRGQRERRYGSRDVGMRTRPSSDELANTLSLTGLTDKLYTASMCRNTFSVSLLEEQQSSKRQLF</sequence>
<accession>A0A4Z2HLF3</accession>
<gene>
    <name evidence="2" type="ORF">EYF80_024141</name>
</gene>
<dbReference type="Proteomes" id="UP000314294">
    <property type="component" value="Unassembled WGS sequence"/>
</dbReference>
<comment type="caution">
    <text evidence="2">The sequence shown here is derived from an EMBL/GenBank/DDBJ whole genome shotgun (WGS) entry which is preliminary data.</text>
</comment>
<organism evidence="2 3">
    <name type="scientific">Liparis tanakae</name>
    <name type="common">Tanaka's snailfish</name>
    <dbReference type="NCBI Taxonomy" id="230148"/>
    <lineage>
        <taxon>Eukaryota</taxon>
        <taxon>Metazoa</taxon>
        <taxon>Chordata</taxon>
        <taxon>Craniata</taxon>
        <taxon>Vertebrata</taxon>
        <taxon>Euteleostomi</taxon>
        <taxon>Actinopterygii</taxon>
        <taxon>Neopterygii</taxon>
        <taxon>Teleostei</taxon>
        <taxon>Neoteleostei</taxon>
        <taxon>Acanthomorphata</taxon>
        <taxon>Eupercaria</taxon>
        <taxon>Perciformes</taxon>
        <taxon>Cottioidei</taxon>
        <taxon>Cottales</taxon>
        <taxon>Liparidae</taxon>
        <taxon>Liparis</taxon>
    </lineage>
</organism>
<dbReference type="AlphaFoldDB" id="A0A4Z2HLF3"/>
<evidence type="ECO:0000313" key="2">
    <source>
        <dbReference type="EMBL" id="TNN65612.1"/>
    </source>
</evidence>
<feature type="region of interest" description="Disordered" evidence="1">
    <location>
        <begin position="1"/>
        <end position="36"/>
    </location>
</feature>
<keyword evidence="3" id="KW-1185">Reference proteome</keyword>
<evidence type="ECO:0000256" key="1">
    <source>
        <dbReference type="SAM" id="MobiDB-lite"/>
    </source>
</evidence>
<name>A0A4Z2HLF3_9TELE</name>
<evidence type="ECO:0000313" key="3">
    <source>
        <dbReference type="Proteomes" id="UP000314294"/>
    </source>
</evidence>
<reference evidence="2 3" key="1">
    <citation type="submission" date="2019-03" db="EMBL/GenBank/DDBJ databases">
        <title>First draft genome of Liparis tanakae, snailfish: a comprehensive survey of snailfish specific genes.</title>
        <authorList>
            <person name="Kim W."/>
            <person name="Song I."/>
            <person name="Jeong J.-H."/>
            <person name="Kim D."/>
            <person name="Kim S."/>
            <person name="Ryu S."/>
            <person name="Song J.Y."/>
            <person name="Lee S.K."/>
        </authorList>
    </citation>
    <scope>NUCLEOTIDE SEQUENCE [LARGE SCALE GENOMIC DNA]</scope>
    <source>
        <tissue evidence="2">Muscle</tissue>
    </source>
</reference>
<protein>
    <submittedName>
        <fullName evidence="2">Uncharacterized protein</fullName>
    </submittedName>
</protein>
<dbReference type="EMBL" id="SRLO01000232">
    <property type="protein sequence ID" value="TNN65612.1"/>
    <property type="molecule type" value="Genomic_DNA"/>
</dbReference>
<proteinExistence type="predicted"/>
<feature type="compositionally biased region" description="Basic and acidic residues" evidence="1">
    <location>
        <begin position="14"/>
        <end position="36"/>
    </location>
</feature>